<dbReference type="EMBL" id="VCGU01000005">
    <property type="protein sequence ID" value="TRY75143.1"/>
    <property type="molecule type" value="Genomic_DNA"/>
</dbReference>
<feature type="transmembrane region" description="Helical" evidence="2">
    <location>
        <begin position="333"/>
        <end position="351"/>
    </location>
</feature>
<feature type="transmembrane region" description="Helical" evidence="2">
    <location>
        <begin position="611"/>
        <end position="638"/>
    </location>
</feature>
<keyword evidence="4" id="KW-1185">Reference proteome</keyword>
<reference evidence="3 4" key="1">
    <citation type="journal article" date="2018" name="Nat. Ecol. Evol.">
        <title>Genomic signatures of mitonuclear coevolution across populations of Tigriopus californicus.</title>
        <authorList>
            <person name="Barreto F.S."/>
            <person name="Watson E.T."/>
            <person name="Lima T.G."/>
            <person name="Willett C.S."/>
            <person name="Edmands S."/>
            <person name="Li W."/>
            <person name="Burton R.S."/>
        </authorList>
    </citation>
    <scope>NUCLEOTIDE SEQUENCE [LARGE SCALE GENOMIC DNA]</scope>
    <source>
        <strain evidence="3 4">San Diego</strain>
    </source>
</reference>
<feature type="transmembrane region" description="Helical" evidence="2">
    <location>
        <begin position="270"/>
        <end position="289"/>
    </location>
</feature>
<evidence type="ECO:0000256" key="1">
    <source>
        <dbReference type="SAM" id="MobiDB-lite"/>
    </source>
</evidence>
<feature type="transmembrane region" description="Helical" evidence="2">
    <location>
        <begin position="181"/>
        <end position="208"/>
    </location>
</feature>
<feature type="compositionally biased region" description="Basic and acidic residues" evidence="1">
    <location>
        <begin position="35"/>
        <end position="51"/>
    </location>
</feature>
<proteinExistence type="predicted"/>
<protein>
    <submittedName>
        <fullName evidence="3">Uncharacterized protein</fullName>
    </submittedName>
</protein>
<organism evidence="3 4">
    <name type="scientific">Tigriopus californicus</name>
    <name type="common">Marine copepod</name>
    <dbReference type="NCBI Taxonomy" id="6832"/>
    <lineage>
        <taxon>Eukaryota</taxon>
        <taxon>Metazoa</taxon>
        <taxon>Ecdysozoa</taxon>
        <taxon>Arthropoda</taxon>
        <taxon>Crustacea</taxon>
        <taxon>Multicrustacea</taxon>
        <taxon>Hexanauplia</taxon>
        <taxon>Copepoda</taxon>
        <taxon>Harpacticoida</taxon>
        <taxon>Harpacticidae</taxon>
        <taxon>Tigriopus</taxon>
    </lineage>
</organism>
<sequence length="641" mass="71153">MTADFDSSSAPSKIPLGGKSHEDLFHTNNYPRLSPDPDRDLPNPNETESKRPTPSPQYSEKDRPISPLKRNGSFAHAMARPPALGNRPLNGGPRVNGYLPSKSSLLRDCQDPICRLGVEWTISLIMDCFLLFAEFLFNLWLALLLKDQGQYGPYVAIIVLFFVPSLINGLIWVSIKKSYSQIGFGFMLAVVCSGFPSPLFVYIWHLYLTAFCSQPESQRSKILANVFRLAQAFCSSVPLILLNIFTLISILQANDSRALNLTTLGAHLSFGLNMKVHSLAAIASFMNVMRAASLFNERKTYTILFVMAGYPFLLFTIVSRILSMAVIFSFMTFQWTIFLIFGLVFTNMLLYRACKKPDLQPSPTLEETQLDAFEMSDQLSTNDLPCCSSAGPCSNDLDKKEDGFWPTFPKTVALSVCSIFIPSGYTNDIRSHHPRLRGGLFILLNYLFNMLWIGLALGFTIIYHVPNTIQGVTLPQPSFKVELPGSKVIVQAGGLDVAVNLPVQKIDLGSMPAVSATLNTDSTDLIHAIVVPMVLALLAVPFVIMRAAMMELDCFVTRRKELELGQNRDVDECDGGHAEVFVDVGGRTHKIRPLHQAVVENAEDRRLKARLYLTICCSVCGMCVFTTMMIVAGGLLVFQFH</sequence>
<feature type="transmembrane region" description="Helical" evidence="2">
    <location>
        <begin position="440"/>
        <end position="465"/>
    </location>
</feature>
<accession>A0A553PBT3</accession>
<evidence type="ECO:0000313" key="3">
    <source>
        <dbReference type="EMBL" id="TRY75143.1"/>
    </source>
</evidence>
<evidence type="ECO:0000313" key="4">
    <source>
        <dbReference type="Proteomes" id="UP000318571"/>
    </source>
</evidence>
<feature type="transmembrane region" description="Helical" evidence="2">
    <location>
        <begin position="301"/>
        <end position="327"/>
    </location>
</feature>
<feature type="transmembrane region" description="Helical" evidence="2">
    <location>
        <begin position="525"/>
        <end position="549"/>
    </location>
</feature>
<dbReference type="Proteomes" id="UP000318571">
    <property type="component" value="Chromosome 2"/>
</dbReference>
<name>A0A553PBT3_TIGCA</name>
<keyword evidence="2" id="KW-1133">Transmembrane helix</keyword>
<feature type="region of interest" description="Disordered" evidence="1">
    <location>
        <begin position="1"/>
        <end position="71"/>
    </location>
</feature>
<keyword evidence="2" id="KW-0812">Transmembrane</keyword>
<feature type="transmembrane region" description="Helical" evidence="2">
    <location>
        <begin position="120"/>
        <end position="142"/>
    </location>
</feature>
<feature type="transmembrane region" description="Helical" evidence="2">
    <location>
        <begin position="229"/>
        <end position="250"/>
    </location>
</feature>
<keyword evidence="2" id="KW-0472">Membrane</keyword>
<gene>
    <name evidence="3" type="ORF">TCAL_15683</name>
</gene>
<feature type="compositionally biased region" description="Polar residues" evidence="1">
    <location>
        <begin position="1"/>
        <end position="11"/>
    </location>
</feature>
<dbReference type="AlphaFoldDB" id="A0A553PBT3"/>
<evidence type="ECO:0000256" key="2">
    <source>
        <dbReference type="SAM" id="Phobius"/>
    </source>
</evidence>
<feature type="transmembrane region" description="Helical" evidence="2">
    <location>
        <begin position="154"/>
        <end position="175"/>
    </location>
</feature>
<comment type="caution">
    <text evidence="3">The sequence shown here is derived from an EMBL/GenBank/DDBJ whole genome shotgun (WGS) entry which is preliminary data.</text>
</comment>